<feature type="compositionally biased region" description="Basic and acidic residues" evidence="1">
    <location>
        <begin position="16"/>
        <end position="34"/>
    </location>
</feature>
<dbReference type="Proteomes" id="UP001642484">
    <property type="component" value="Unassembled WGS sequence"/>
</dbReference>
<proteinExistence type="predicted"/>
<evidence type="ECO:0000313" key="3">
    <source>
        <dbReference type="Proteomes" id="UP001642484"/>
    </source>
</evidence>
<comment type="caution">
    <text evidence="2">The sequence shown here is derived from an EMBL/GenBank/DDBJ whole genome shotgun (WGS) entry which is preliminary data.</text>
</comment>
<organism evidence="2 3">
    <name type="scientific">Durusdinium trenchii</name>
    <dbReference type="NCBI Taxonomy" id="1381693"/>
    <lineage>
        <taxon>Eukaryota</taxon>
        <taxon>Sar</taxon>
        <taxon>Alveolata</taxon>
        <taxon>Dinophyceae</taxon>
        <taxon>Suessiales</taxon>
        <taxon>Symbiodiniaceae</taxon>
        <taxon>Durusdinium</taxon>
    </lineage>
</organism>
<feature type="region of interest" description="Disordered" evidence="1">
    <location>
        <begin position="1"/>
        <end position="37"/>
    </location>
</feature>
<feature type="non-terminal residue" evidence="2">
    <location>
        <position position="1"/>
    </location>
</feature>
<sequence length="65" mass="7570">GRSARESGPKSTGSGEDEKARQERERLRSQKQEEEMPDLQLYWQAEALYKKLPKKFDLSSWAAEK</sequence>
<evidence type="ECO:0000313" key="2">
    <source>
        <dbReference type="EMBL" id="CAK9022452.1"/>
    </source>
</evidence>
<name>A0ABP0K6N7_9DINO</name>
<reference evidence="2 3" key="1">
    <citation type="submission" date="2024-02" db="EMBL/GenBank/DDBJ databases">
        <authorList>
            <person name="Chen Y."/>
            <person name="Shah S."/>
            <person name="Dougan E. K."/>
            <person name="Thang M."/>
            <person name="Chan C."/>
        </authorList>
    </citation>
    <scope>NUCLEOTIDE SEQUENCE [LARGE SCALE GENOMIC DNA]</scope>
</reference>
<gene>
    <name evidence="2" type="ORF">CCMP2556_LOCUS14842</name>
</gene>
<accession>A0ABP0K6N7</accession>
<evidence type="ECO:0000256" key="1">
    <source>
        <dbReference type="SAM" id="MobiDB-lite"/>
    </source>
</evidence>
<protein>
    <submittedName>
        <fullName evidence="2">Uncharacterized protein</fullName>
    </submittedName>
</protein>
<dbReference type="EMBL" id="CAXAMN010007691">
    <property type="protein sequence ID" value="CAK9022452.1"/>
    <property type="molecule type" value="Genomic_DNA"/>
</dbReference>
<keyword evidence="3" id="KW-1185">Reference proteome</keyword>